<dbReference type="Pfam" id="PF00149">
    <property type="entry name" value="Metallophos"/>
    <property type="match status" value="1"/>
</dbReference>
<feature type="transmembrane region" description="Helical" evidence="1">
    <location>
        <begin position="109"/>
        <end position="135"/>
    </location>
</feature>
<evidence type="ECO:0000313" key="3">
    <source>
        <dbReference type="EMBL" id="TKR93372.1"/>
    </source>
</evidence>
<dbReference type="CDD" id="cd07385">
    <property type="entry name" value="MPP_YkuE_C"/>
    <property type="match status" value="1"/>
</dbReference>
<reference evidence="3 4" key="2">
    <citation type="journal article" date="2019" name="G3 (Bethesda)">
        <title>Hybrid Assembly of the Genome of the Entomopathogenic Nematode Steinernema carpocapsae Identifies the X-Chromosome.</title>
        <authorList>
            <person name="Serra L."/>
            <person name="Macchietto M."/>
            <person name="Macias-Munoz A."/>
            <person name="McGill C.J."/>
            <person name="Rodriguez I.M."/>
            <person name="Rodriguez B."/>
            <person name="Murad R."/>
            <person name="Mortazavi A."/>
        </authorList>
    </citation>
    <scope>NUCLEOTIDE SEQUENCE [LARGE SCALE GENOMIC DNA]</scope>
    <source>
        <strain evidence="3 4">ALL</strain>
    </source>
</reference>
<name>A0A4U5PAN6_STECR</name>
<keyword evidence="1" id="KW-1133">Transmembrane helix</keyword>
<feature type="domain" description="Calcineurin-like phosphoesterase" evidence="2">
    <location>
        <begin position="200"/>
        <end position="374"/>
    </location>
</feature>
<dbReference type="OrthoDB" id="783096at2759"/>
<organism evidence="3 4">
    <name type="scientific">Steinernema carpocapsae</name>
    <name type="common">Entomopathogenic nematode</name>
    <dbReference type="NCBI Taxonomy" id="34508"/>
    <lineage>
        <taxon>Eukaryota</taxon>
        <taxon>Metazoa</taxon>
        <taxon>Ecdysozoa</taxon>
        <taxon>Nematoda</taxon>
        <taxon>Chromadorea</taxon>
        <taxon>Rhabditida</taxon>
        <taxon>Tylenchina</taxon>
        <taxon>Panagrolaimomorpha</taxon>
        <taxon>Strongyloidoidea</taxon>
        <taxon>Steinernematidae</taxon>
        <taxon>Steinernema</taxon>
    </lineage>
</organism>
<feature type="transmembrane region" description="Helical" evidence="1">
    <location>
        <begin position="156"/>
        <end position="175"/>
    </location>
</feature>
<gene>
    <name evidence="3" type="ORF">L596_007843</name>
</gene>
<accession>A0A4U5PAN6</accession>
<dbReference type="InterPro" id="IPR051158">
    <property type="entry name" value="Metallophosphoesterase_sf"/>
</dbReference>
<dbReference type="PANTHER" id="PTHR31302">
    <property type="entry name" value="TRANSMEMBRANE PROTEIN WITH METALLOPHOSPHOESTERASE DOMAIN-RELATED"/>
    <property type="match status" value="1"/>
</dbReference>
<dbReference type="SUPFAM" id="SSF56300">
    <property type="entry name" value="Metallo-dependent phosphatases"/>
    <property type="match status" value="1"/>
</dbReference>
<feature type="transmembrane region" description="Helical" evidence="1">
    <location>
        <begin position="17"/>
        <end position="34"/>
    </location>
</feature>
<evidence type="ECO:0000256" key="1">
    <source>
        <dbReference type="SAM" id="Phobius"/>
    </source>
</evidence>
<keyword evidence="1" id="KW-0472">Membrane</keyword>
<dbReference type="EMBL" id="AZBU02000002">
    <property type="protein sequence ID" value="TKR93372.1"/>
    <property type="molecule type" value="Genomic_DNA"/>
</dbReference>
<reference evidence="3 4" key="1">
    <citation type="journal article" date="2015" name="Genome Biol.">
        <title>Comparative genomics of Steinernema reveals deeply conserved gene regulatory networks.</title>
        <authorList>
            <person name="Dillman A.R."/>
            <person name="Macchietto M."/>
            <person name="Porter C.F."/>
            <person name="Rogers A."/>
            <person name="Williams B."/>
            <person name="Antoshechkin I."/>
            <person name="Lee M.M."/>
            <person name="Goodwin Z."/>
            <person name="Lu X."/>
            <person name="Lewis E.E."/>
            <person name="Goodrich-Blair H."/>
            <person name="Stock S.P."/>
            <person name="Adams B.J."/>
            <person name="Sternberg P.W."/>
            <person name="Mortazavi A."/>
        </authorList>
    </citation>
    <scope>NUCLEOTIDE SEQUENCE [LARGE SCALE GENOMIC DNA]</scope>
    <source>
        <strain evidence="3 4">ALL</strain>
    </source>
</reference>
<evidence type="ECO:0000259" key="2">
    <source>
        <dbReference type="Pfam" id="PF00149"/>
    </source>
</evidence>
<protein>
    <recommendedName>
        <fullName evidence="2">Calcineurin-like phosphoesterase domain-containing protein</fullName>
    </recommendedName>
</protein>
<dbReference type="AlphaFoldDB" id="A0A4U5PAN6"/>
<dbReference type="Gene3D" id="3.60.21.10">
    <property type="match status" value="1"/>
</dbReference>
<proteinExistence type="predicted"/>
<dbReference type="GO" id="GO:0016787">
    <property type="term" value="F:hydrolase activity"/>
    <property type="evidence" value="ECO:0007669"/>
    <property type="project" value="InterPro"/>
</dbReference>
<feature type="transmembrane region" description="Helical" evidence="1">
    <location>
        <begin position="46"/>
        <end position="64"/>
    </location>
</feature>
<dbReference type="InterPro" id="IPR004843">
    <property type="entry name" value="Calcineurin-like_PHP"/>
</dbReference>
<dbReference type="InterPro" id="IPR029052">
    <property type="entry name" value="Metallo-depent_PP-like"/>
</dbReference>
<dbReference type="PANTHER" id="PTHR31302:SF0">
    <property type="entry name" value="TRANSMEMBRANE PROTEIN WITH METALLOPHOSPHOESTERASE DOMAIN"/>
    <property type="match status" value="1"/>
</dbReference>
<feature type="transmembrane region" description="Helical" evidence="1">
    <location>
        <begin position="85"/>
        <end position="103"/>
    </location>
</feature>
<comment type="caution">
    <text evidence="3">The sequence shown here is derived from an EMBL/GenBank/DDBJ whole genome shotgun (WGS) entry which is preliminary data.</text>
</comment>
<keyword evidence="4" id="KW-1185">Reference proteome</keyword>
<keyword evidence="1" id="KW-0812">Transmembrane</keyword>
<sequence length="436" mass="49230">MHFESLNLERMGPIKRWLLILASFEAFMLVLRLTTHGMLHAQLCRGHDVLNIQIIMLLCSYVLWKRFNNLLTPPSSTRARDCVRSATLVFFFFAHSAWVYFYISVSDHSWITLFSFICVAIYIHLTVFVVAAICLEKGAELVFPDWHHPIVKSEPFHTLLALVLALMLTLSGLSVTKKIPTIHSVDVLIDDLPLEFSGFSIALLTDIHVGPTVGMGRVDKIVSITNSLKPHAVMIVGDLVDGFREHIGHHVLPLSRLKSKYGTFFVTGNHEYYHGDVNQWIDFFRAKTNMTILRNEARVLGGDLPRPLCFTGVDDIYTEKLRIVGHKMDASKALSQCPDNSVNILLVHQPNAAEKIINLVQKPIHLALSGHTHGGQMYVFWPFAYLKNAYLHGLYTEENTGTQIYVSSGVNYWGPPVKMPDLCEIAFIRLHPKSTS</sequence>
<dbReference type="Proteomes" id="UP000298663">
    <property type="component" value="Unassembled WGS sequence"/>
</dbReference>
<evidence type="ECO:0000313" key="4">
    <source>
        <dbReference type="Proteomes" id="UP000298663"/>
    </source>
</evidence>